<reference evidence="8" key="1">
    <citation type="submission" date="2016-11" db="EMBL/GenBank/DDBJ databases">
        <authorList>
            <person name="Varghese N."/>
            <person name="Submissions S."/>
        </authorList>
    </citation>
    <scope>NUCLEOTIDE SEQUENCE [LARGE SCALE GENOMIC DNA]</scope>
    <source>
        <strain evidence="8">DSM 11003</strain>
    </source>
</reference>
<organism evidence="7 8">
    <name type="scientific">Thermosyntropha lipolytica DSM 11003</name>
    <dbReference type="NCBI Taxonomy" id="1123382"/>
    <lineage>
        <taxon>Bacteria</taxon>
        <taxon>Bacillati</taxon>
        <taxon>Bacillota</taxon>
        <taxon>Clostridia</taxon>
        <taxon>Eubacteriales</taxon>
        <taxon>Syntrophomonadaceae</taxon>
        <taxon>Thermosyntropha</taxon>
    </lineage>
</organism>
<comment type="cofactor">
    <cofactor evidence="1">
        <name>Mg(2+)</name>
        <dbReference type="ChEBI" id="CHEBI:18420"/>
    </cofactor>
</comment>
<keyword evidence="4" id="KW-0479">Metal-binding</keyword>
<dbReference type="Pfam" id="PF00348">
    <property type="entry name" value="polyprenyl_synt"/>
    <property type="match status" value="1"/>
</dbReference>
<keyword evidence="5" id="KW-0460">Magnesium</keyword>
<protein>
    <submittedName>
        <fullName evidence="7">Heptaprenyl diphosphate synthase</fullName>
    </submittedName>
</protein>
<proteinExistence type="inferred from homology"/>
<dbReference type="PANTHER" id="PTHR12001:SF69">
    <property type="entry name" value="ALL TRANS-POLYPRENYL-DIPHOSPHATE SYNTHASE PDSS1"/>
    <property type="match status" value="1"/>
</dbReference>
<dbReference type="CDD" id="cd00685">
    <property type="entry name" value="Trans_IPPS_HT"/>
    <property type="match status" value="1"/>
</dbReference>
<dbReference type="RefSeq" id="WP_073091606.1">
    <property type="nucleotide sequence ID" value="NZ_FQWY01000017.1"/>
</dbReference>
<dbReference type="GO" id="GO:0046872">
    <property type="term" value="F:metal ion binding"/>
    <property type="evidence" value="ECO:0007669"/>
    <property type="project" value="UniProtKB-KW"/>
</dbReference>
<evidence type="ECO:0000256" key="6">
    <source>
        <dbReference type="RuleBase" id="RU004466"/>
    </source>
</evidence>
<sequence>MGFDFFKPIEEELKIVEKSLGENINTDIRILDEAAGHLISAGGKRLRPAFALLSAKVFRDDLEYILPMATALELVHMATLVHDDVIDNSEMRRGTFTVKSGWGNRISIYAGNYIFARALALAASYGRSDILNILADASMKICEGEIVQLLSAYDVTKGLKNYLRRIERKTALLIAVSCELGAALCNVHARQIEALRLYGHYLGMAFQITDDILDLVADEKVLGKPTGSDIRQGVITLPVLFALKHSPRKDELRKLLSSPELCSRYVDYIIDKVLDAGGVDYAYEVSTRFARKAKKQLSYLPDVAVKQNLHDIADFIIKRDY</sequence>
<dbReference type="InterPro" id="IPR033749">
    <property type="entry name" value="Polyprenyl_synt_CS"/>
</dbReference>
<evidence type="ECO:0000256" key="2">
    <source>
        <dbReference type="ARBA" id="ARBA00006706"/>
    </source>
</evidence>
<evidence type="ECO:0000313" key="7">
    <source>
        <dbReference type="EMBL" id="SHG89821.1"/>
    </source>
</evidence>
<dbReference type="GO" id="GO:0008299">
    <property type="term" value="P:isoprenoid biosynthetic process"/>
    <property type="evidence" value="ECO:0007669"/>
    <property type="project" value="InterPro"/>
</dbReference>
<dbReference type="Gene3D" id="1.10.600.10">
    <property type="entry name" value="Farnesyl Diphosphate Synthase"/>
    <property type="match status" value="1"/>
</dbReference>
<name>A0A1M5NJX6_9FIRM</name>
<accession>A0A1M5NJX6</accession>
<evidence type="ECO:0000256" key="4">
    <source>
        <dbReference type="ARBA" id="ARBA00022723"/>
    </source>
</evidence>
<dbReference type="InterPro" id="IPR000092">
    <property type="entry name" value="Polyprenyl_synt"/>
</dbReference>
<dbReference type="AlphaFoldDB" id="A0A1M5NJX6"/>
<evidence type="ECO:0000256" key="3">
    <source>
        <dbReference type="ARBA" id="ARBA00022679"/>
    </source>
</evidence>
<dbReference type="EMBL" id="FQWY01000017">
    <property type="protein sequence ID" value="SHG89821.1"/>
    <property type="molecule type" value="Genomic_DNA"/>
</dbReference>
<dbReference type="PANTHER" id="PTHR12001">
    <property type="entry name" value="GERANYLGERANYL PYROPHOSPHATE SYNTHASE"/>
    <property type="match status" value="1"/>
</dbReference>
<dbReference type="PROSITE" id="PS00444">
    <property type="entry name" value="POLYPRENYL_SYNTHASE_2"/>
    <property type="match status" value="1"/>
</dbReference>
<dbReference type="STRING" id="1123382.SAMN02745221_01227"/>
<keyword evidence="8" id="KW-1185">Reference proteome</keyword>
<dbReference type="SUPFAM" id="SSF48576">
    <property type="entry name" value="Terpenoid synthases"/>
    <property type="match status" value="1"/>
</dbReference>
<evidence type="ECO:0000256" key="5">
    <source>
        <dbReference type="ARBA" id="ARBA00022842"/>
    </source>
</evidence>
<dbReference type="PROSITE" id="PS00723">
    <property type="entry name" value="POLYPRENYL_SYNTHASE_1"/>
    <property type="match status" value="1"/>
</dbReference>
<comment type="similarity">
    <text evidence="2 6">Belongs to the FPP/GGPP synthase family.</text>
</comment>
<dbReference type="Proteomes" id="UP000242329">
    <property type="component" value="Unassembled WGS sequence"/>
</dbReference>
<evidence type="ECO:0000256" key="1">
    <source>
        <dbReference type="ARBA" id="ARBA00001946"/>
    </source>
</evidence>
<evidence type="ECO:0000313" key="8">
    <source>
        <dbReference type="Proteomes" id="UP000242329"/>
    </source>
</evidence>
<keyword evidence="3 6" id="KW-0808">Transferase</keyword>
<dbReference type="SFLD" id="SFLDS00005">
    <property type="entry name" value="Isoprenoid_Synthase_Type_I"/>
    <property type="match status" value="1"/>
</dbReference>
<dbReference type="InterPro" id="IPR008949">
    <property type="entry name" value="Isoprenoid_synthase_dom_sf"/>
</dbReference>
<dbReference type="GO" id="GO:0004659">
    <property type="term" value="F:prenyltransferase activity"/>
    <property type="evidence" value="ECO:0007669"/>
    <property type="project" value="InterPro"/>
</dbReference>
<gene>
    <name evidence="7" type="ORF">SAMN02745221_01227</name>
</gene>
<dbReference type="OrthoDB" id="9805316at2"/>